<evidence type="ECO:0000256" key="2">
    <source>
        <dbReference type="SAM" id="Phobius"/>
    </source>
</evidence>
<name>A0A5S4V5T2_9MICO</name>
<keyword evidence="2" id="KW-0812">Transmembrane</keyword>
<keyword evidence="2" id="KW-0472">Membrane</keyword>
<dbReference type="Pfam" id="PF02517">
    <property type="entry name" value="Rce1-like"/>
    <property type="match status" value="1"/>
</dbReference>
<dbReference type="RefSeq" id="WP_148734029.1">
    <property type="nucleotide sequence ID" value="NZ_VSSB01000001.1"/>
</dbReference>
<evidence type="ECO:0000313" key="4">
    <source>
        <dbReference type="EMBL" id="TYL54497.1"/>
    </source>
</evidence>
<feature type="compositionally biased region" description="Low complexity" evidence="1">
    <location>
        <begin position="1"/>
        <end position="20"/>
    </location>
</feature>
<dbReference type="EMBL" id="VSSB01000001">
    <property type="protein sequence ID" value="TYL54497.1"/>
    <property type="molecule type" value="Genomic_DNA"/>
</dbReference>
<organism evidence="4 5">
    <name type="scientific">Agromyces mariniharenae</name>
    <dbReference type="NCBI Taxonomy" id="2604423"/>
    <lineage>
        <taxon>Bacteria</taxon>
        <taxon>Bacillati</taxon>
        <taxon>Actinomycetota</taxon>
        <taxon>Actinomycetes</taxon>
        <taxon>Micrococcales</taxon>
        <taxon>Microbacteriaceae</taxon>
        <taxon>Agromyces</taxon>
    </lineage>
</organism>
<keyword evidence="2" id="KW-1133">Transmembrane helix</keyword>
<keyword evidence="4" id="KW-0378">Hydrolase</keyword>
<keyword evidence="5" id="KW-1185">Reference proteome</keyword>
<proteinExistence type="predicted"/>
<reference evidence="4 5" key="1">
    <citation type="submission" date="2019-08" db="EMBL/GenBank/DDBJ databases">
        <authorList>
            <person name="Hu J."/>
        </authorList>
    </citation>
    <scope>NUCLEOTIDE SEQUENCE [LARGE SCALE GENOMIC DNA]</scope>
    <source>
        <strain evidence="4 5">NEAU-184</strain>
    </source>
</reference>
<protein>
    <submittedName>
        <fullName evidence="4">CPBP family intramembrane metalloprotease</fullName>
    </submittedName>
</protein>
<feature type="transmembrane region" description="Helical" evidence="2">
    <location>
        <begin position="37"/>
        <end position="56"/>
    </location>
</feature>
<evidence type="ECO:0000256" key="1">
    <source>
        <dbReference type="SAM" id="MobiDB-lite"/>
    </source>
</evidence>
<feature type="transmembrane region" description="Helical" evidence="2">
    <location>
        <begin position="110"/>
        <end position="137"/>
    </location>
</feature>
<feature type="domain" description="CAAX prenyl protease 2/Lysostaphin resistance protein A-like" evidence="3">
    <location>
        <begin position="167"/>
        <end position="263"/>
    </location>
</feature>
<feature type="region of interest" description="Disordered" evidence="1">
    <location>
        <begin position="1"/>
        <end position="24"/>
    </location>
</feature>
<feature type="transmembrane region" description="Helical" evidence="2">
    <location>
        <begin position="68"/>
        <end position="89"/>
    </location>
</feature>
<feature type="transmembrane region" description="Helical" evidence="2">
    <location>
        <begin position="225"/>
        <end position="244"/>
    </location>
</feature>
<dbReference type="Proteomes" id="UP000325243">
    <property type="component" value="Unassembled WGS sequence"/>
</dbReference>
<comment type="caution">
    <text evidence="4">The sequence shown here is derived from an EMBL/GenBank/DDBJ whole genome shotgun (WGS) entry which is preliminary data.</text>
</comment>
<dbReference type="GO" id="GO:0004175">
    <property type="term" value="F:endopeptidase activity"/>
    <property type="evidence" value="ECO:0007669"/>
    <property type="project" value="UniProtKB-ARBA"/>
</dbReference>
<accession>A0A5S4V5T2</accession>
<keyword evidence="4" id="KW-0482">Metalloprotease</keyword>
<gene>
    <name evidence="4" type="ORF">FYC51_13225</name>
</gene>
<feature type="transmembrane region" description="Helical" evidence="2">
    <location>
        <begin position="198"/>
        <end position="219"/>
    </location>
</feature>
<evidence type="ECO:0000259" key="3">
    <source>
        <dbReference type="Pfam" id="PF02517"/>
    </source>
</evidence>
<dbReference type="GO" id="GO:0006508">
    <property type="term" value="P:proteolysis"/>
    <property type="evidence" value="ECO:0007669"/>
    <property type="project" value="UniProtKB-KW"/>
</dbReference>
<dbReference type="GO" id="GO:0008237">
    <property type="term" value="F:metallopeptidase activity"/>
    <property type="evidence" value="ECO:0007669"/>
    <property type="project" value="UniProtKB-KW"/>
</dbReference>
<feature type="transmembrane region" description="Helical" evidence="2">
    <location>
        <begin position="157"/>
        <end position="177"/>
    </location>
</feature>
<dbReference type="InterPro" id="IPR003675">
    <property type="entry name" value="Rce1/LyrA-like_dom"/>
</dbReference>
<keyword evidence="4" id="KW-0645">Protease</keyword>
<feature type="transmembrane region" description="Helical" evidence="2">
    <location>
        <begin position="251"/>
        <end position="274"/>
    </location>
</feature>
<evidence type="ECO:0000313" key="5">
    <source>
        <dbReference type="Proteomes" id="UP000325243"/>
    </source>
</evidence>
<dbReference type="GO" id="GO:0080120">
    <property type="term" value="P:CAAX-box protein maturation"/>
    <property type="evidence" value="ECO:0007669"/>
    <property type="project" value="UniProtKB-ARBA"/>
</dbReference>
<dbReference type="AlphaFoldDB" id="A0A5S4V5T2"/>
<sequence>MTADAASSAPVPSTTAQAPPAAVPEPGRVSRLVGLPILRVVLVGLAAVVTWLILVAAGDDAAFPPMMLYAAVSMLVVNLVSLALVRRALHDEGLRARDLIDFSWRRLGTDVLWGILWLVVLWIPFIVAVLATGFALFGADLFTRFETLFYDVGYEPVFDRAVLTALAVIAVVTFAPLNAPTEELVFRGYSQGGLFARGWHPVWAIVVPAAIFAVQHVFYAATPDVVVIYLVAFFVWGIGSGIIVRRQGRLMPIIVAHFLVNLMTSAPALLIAFLPPEAFAG</sequence>